<sequence length="97" mass="11421">MQSLETPNSERQSPQFRFIRLLSFPATTEPHKHPYLRHSLRNTSIENSWFIPETLFKACRQHLGNDLAIHIRVDSSKVVEFELHRSSVLFLVLLHRS</sequence>
<evidence type="ECO:0000313" key="2">
    <source>
        <dbReference type="Proteomes" id="UP001054945"/>
    </source>
</evidence>
<comment type="caution">
    <text evidence="1">The sequence shown here is derived from an EMBL/GenBank/DDBJ whole genome shotgun (WGS) entry which is preliminary data.</text>
</comment>
<organism evidence="1 2">
    <name type="scientific">Caerostris extrusa</name>
    <name type="common">Bark spider</name>
    <name type="synonym">Caerostris bankana</name>
    <dbReference type="NCBI Taxonomy" id="172846"/>
    <lineage>
        <taxon>Eukaryota</taxon>
        <taxon>Metazoa</taxon>
        <taxon>Ecdysozoa</taxon>
        <taxon>Arthropoda</taxon>
        <taxon>Chelicerata</taxon>
        <taxon>Arachnida</taxon>
        <taxon>Araneae</taxon>
        <taxon>Araneomorphae</taxon>
        <taxon>Entelegynae</taxon>
        <taxon>Araneoidea</taxon>
        <taxon>Araneidae</taxon>
        <taxon>Caerostris</taxon>
    </lineage>
</organism>
<protein>
    <submittedName>
        <fullName evidence="1">Uncharacterized protein</fullName>
    </submittedName>
</protein>
<proteinExistence type="predicted"/>
<dbReference type="EMBL" id="BPLR01007915">
    <property type="protein sequence ID" value="GIY20618.1"/>
    <property type="molecule type" value="Genomic_DNA"/>
</dbReference>
<reference evidence="1 2" key="1">
    <citation type="submission" date="2021-06" db="EMBL/GenBank/DDBJ databases">
        <title>Caerostris extrusa draft genome.</title>
        <authorList>
            <person name="Kono N."/>
            <person name="Arakawa K."/>
        </authorList>
    </citation>
    <scope>NUCLEOTIDE SEQUENCE [LARGE SCALE GENOMIC DNA]</scope>
</reference>
<dbReference type="Proteomes" id="UP001054945">
    <property type="component" value="Unassembled WGS sequence"/>
</dbReference>
<keyword evidence="2" id="KW-1185">Reference proteome</keyword>
<dbReference type="AlphaFoldDB" id="A0AAV4RE85"/>
<evidence type="ECO:0000313" key="1">
    <source>
        <dbReference type="EMBL" id="GIY20618.1"/>
    </source>
</evidence>
<name>A0AAV4RE85_CAEEX</name>
<accession>A0AAV4RE85</accession>
<gene>
    <name evidence="1" type="ORF">CEXT_577391</name>
</gene>